<reference evidence="2 3" key="1">
    <citation type="submission" date="2019-05" db="EMBL/GenBank/DDBJ databases">
        <title>Sporisorium graminicola CBS 10092 draft sequencing and annotation.</title>
        <authorList>
            <person name="Solano-Gonzalez S."/>
            <person name="Caddick M.X."/>
            <person name="Darby A."/>
        </authorList>
    </citation>
    <scope>NUCLEOTIDE SEQUENCE [LARGE SCALE GENOMIC DNA]</scope>
    <source>
        <strain evidence="2 3">CBS 10092</strain>
    </source>
</reference>
<accession>A0A4U7KM10</accession>
<protein>
    <submittedName>
        <fullName evidence="2">Uncharacterized protein</fullName>
    </submittedName>
</protein>
<organism evidence="2 3">
    <name type="scientific">Sporisorium graminicola</name>
    <dbReference type="NCBI Taxonomy" id="280036"/>
    <lineage>
        <taxon>Eukaryota</taxon>
        <taxon>Fungi</taxon>
        <taxon>Dikarya</taxon>
        <taxon>Basidiomycota</taxon>
        <taxon>Ustilaginomycotina</taxon>
        <taxon>Ustilaginomycetes</taxon>
        <taxon>Ustilaginales</taxon>
        <taxon>Ustilaginaceae</taxon>
        <taxon>Sporisorium</taxon>
    </lineage>
</organism>
<feature type="region of interest" description="Disordered" evidence="1">
    <location>
        <begin position="73"/>
        <end position="99"/>
    </location>
</feature>
<dbReference type="OrthoDB" id="262547at2759"/>
<dbReference type="InterPro" id="IPR021047">
    <property type="entry name" value="Mannosyltransferase_CMT1"/>
</dbReference>
<dbReference type="Pfam" id="PF11735">
    <property type="entry name" value="CAP59_mtransfer"/>
    <property type="match status" value="1"/>
</dbReference>
<dbReference type="AlphaFoldDB" id="A0A4U7KM10"/>
<gene>
    <name evidence="2" type="ORF">EX895_006361</name>
</gene>
<feature type="compositionally biased region" description="Polar residues" evidence="1">
    <location>
        <begin position="9"/>
        <end position="21"/>
    </location>
</feature>
<dbReference type="RefSeq" id="XP_029737266.1">
    <property type="nucleotide sequence ID" value="XM_029886953.1"/>
</dbReference>
<name>A0A4U7KM10_9BASI</name>
<dbReference type="EMBL" id="SRRM01000021">
    <property type="protein sequence ID" value="TKY85281.1"/>
    <property type="molecule type" value="Genomic_DNA"/>
</dbReference>
<evidence type="ECO:0000256" key="1">
    <source>
        <dbReference type="SAM" id="MobiDB-lite"/>
    </source>
</evidence>
<evidence type="ECO:0000313" key="3">
    <source>
        <dbReference type="Proteomes" id="UP000306050"/>
    </source>
</evidence>
<dbReference type="Proteomes" id="UP000306050">
    <property type="component" value="Chromosome SGRAM_8"/>
</dbReference>
<keyword evidence="3" id="KW-1185">Reference proteome</keyword>
<comment type="caution">
    <text evidence="2">The sequence shown here is derived from an EMBL/GenBank/DDBJ whole genome shotgun (WGS) entry which is preliminary data.</text>
</comment>
<dbReference type="KEGG" id="sgra:EX895_006361"/>
<feature type="region of interest" description="Disordered" evidence="1">
    <location>
        <begin position="1"/>
        <end position="43"/>
    </location>
</feature>
<sequence length="99" mass="10835">MLRPGPAPWTSSAMASTSPGSTRDAARETLKRQLPYFKRTQDDEASIRRGRPFQVYLCRNGMSAFDAKWSWPSNPGSSAVTGAEDEGGPLSLPLKFRSS</sequence>
<proteinExistence type="predicted"/>
<dbReference type="GeneID" id="40729256"/>
<evidence type="ECO:0000313" key="2">
    <source>
        <dbReference type="EMBL" id="TKY85281.1"/>
    </source>
</evidence>